<dbReference type="GO" id="GO:0005829">
    <property type="term" value="C:cytosol"/>
    <property type="evidence" value="ECO:0007669"/>
    <property type="project" value="TreeGrafter"/>
</dbReference>
<dbReference type="SUPFAM" id="SSF75217">
    <property type="entry name" value="alpha/beta knot"/>
    <property type="match status" value="1"/>
</dbReference>
<feature type="compositionally biased region" description="Basic and acidic residues" evidence="5">
    <location>
        <begin position="67"/>
        <end position="76"/>
    </location>
</feature>
<feature type="compositionally biased region" description="Basic residues" evidence="5">
    <location>
        <begin position="324"/>
        <end position="341"/>
    </location>
</feature>
<dbReference type="PANTHER" id="PTHR42786">
    <property type="entry name" value="TRNA/RRNA METHYLTRANSFERASE"/>
    <property type="match status" value="1"/>
</dbReference>
<feature type="compositionally biased region" description="Basic and acidic residues" evidence="5">
    <location>
        <begin position="309"/>
        <end position="323"/>
    </location>
</feature>
<keyword evidence="8" id="KW-1185">Reference proteome</keyword>
<dbReference type="KEGG" id="mpp:MICPUCDRAFT_54594"/>
<evidence type="ECO:0000313" key="7">
    <source>
        <dbReference type="EMBL" id="EEH50994.1"/>
    </source>
</evidence>
<accession>C1N9R5</accession>
<dbReference type="InterPro" id="IPR001537">
    <property type="entry name" value="SpoU_MeTrfase"/>
</dbReference>
<evidence type="ECO:0000256" key="3">
    <source>
        <dbReference type="ARBA" id="ARBA00022679"/>
    </source>
</evidence>
<feature type="compositionally biased region" description="Low complexity" evidence="5">
    <location>
        <begin position="41"/>
        <end position="51"/>
    </location>
</feature>
<proteinExistence type="inferred from homology"/>
<feature type="compositionally biased region" description="Gly residues" evidence="5">
    <location>
        <begin position="241"/>
        <end position="254"/>
    </location>
</feature>
<sequence>MATDKMTRAFAAARAPPPSLARWRRATSRANAHDASRARRVAAAAAIVVSSDPPPPTDPPSSSEPSGAHRDNDASRASRATAAPPPSPRRRIAPGGAKRGDNAQRDEWADAVVSSHSGGRVSKRAFEAHLGAVADLALSDVAVVLVGTKKAGNVGAIARACGAFECEDLRLVAPRADPYTRASLSAAKGAQHIVHGAGVYDDVEDALRGCDAAIAFHRWHEGCAPRAVTDVAELLRSFPGDSGGTGGSAAGSGDDGGESTLSSRRNASEEGVTPPEAVEEWDWSSPAQVAKDAAAAAAAAAFLEGLETPEDKALSHAERERREHGWRRRRHATPPRNRAGRGRKRLALVFGREVEGLFDDEVNQARSRYLDGFNPDTPTSTPFNSASDAFQLHPDVDSRAADDPQCDAVCSIPTGRLIESLSVSHAAVIILSQYYQARVGGGGGGVA</sequence>
<dbReference type="RefSeq" id="XP_003064660.1">
    <property type="nucleotide sequence ID" value="XM_003064614.1"/>
</dbReference>
<dbReference type="GO" id="GO:0008173">
    <property type="term" value="F:RNA methyltransferase activity"/>
    <property type="evidence" value="ECO:0007669"/>
    <property type="project" value="InterPro"/>
</dbReference>
<dbReference type="PANTHER" id="PTHR42786:SF2">
    <property type="entry name" value="TRNA (CYTIDINE_URIDINE-2'-O-)-METHYLTRANSFERASE TRMJ"/>
    <property type="match status" value="1"/>
</dbReference>
<dbReference type="InterPro" id="IPR029028">
    <property type="entry name" value="Alpha/beta_knot_MTases"/>
</dbReference>
<keyword evidence="3" id="KW-0808">Transferase</keyword>
<evidence type="ECO:0000256" key="4">
    <source>
        <dbReference type="ARBA" id="ARBA00022691"/>
    </source>
</evidence>
<feature type="domain" description="tRNA/rRNA methyltransferase SpoU type" evidence="6">
    <location>
        <begin position="141"/>
        <end position="213"/>
    </location>
</feature>
<keyword evidence="2" id="KW-0489">Methyltransferase</keyword>
<evidence type="ECO:0000256" key="1">
    <source>
        <dbReference type="ARBA" id="ARBA00007228"/>
    </source>
</evidence>
<dbReference type="OrthoDB" id="541981at2759"/>
<feature type="region of interest" description="Disordered" evidence="5">
    <location>
        <begin position="309"/>
        <end position="341"/>
    </location>
</feature>
<organism evidence="8">
    <name type="scientific">Micromonas pusilla (strain CCMP1545)</name>
    <name type="common">Picoplanktonic green alga</name>
    <dbReference type="NCBI Taxonomy" id="564608"/>
    <lineage>
        <taxon>Eukaryota</taxon>
        <taxon>Viridiplantae</taxon>
        <taxon>Chlorophyta</taxon>
        <taxon>Mamiellophyceae</taxon>
        <taxon>Mamiellales</taxon>
        <taxon>Mamiellaceae</taxon>
        <taxon>Micromonas</taxon>
    </lineage>
</organism>
<dbReference type="Pfam" id="PF00588">
    <property type="entry name" value="SpoU_methylase"/>
    <property type="match status" value="1"/>
</dbReference>
<feature type="region of interest" description="Disordered" evidence="5">
    <location>
        <begin position="239"/>
        <end position="284"/>
    </location>
</feature>
<dbReference type="OMA" id="QESYITR"/>
<dbReference type="GeneID" id="9690101"/>
<comment type="similarity">
    <text evidence="1">Belongs to the class IV-like SAM-binding methyltransferase superfamily. RNA methyltransferase TrmH family.</text>
</comment>
<evidence type="ECO:0000313" key="8">
    <source>
        <dbReference type="Proteomes" id="UP000001876"/>
    </source>
</evidence>
<feature type="region of interest" description="Disordered" evidence="5">
    <location>
        <begin position="1"/>
        <end position="116"/>
    </location>
</feature>
<gene>
    <name evidence="7" type="ORF">MICPUCDRAFT_54594</name>
</gene>
<evidence type="ECO:0000256" key="5">
    <source>
        <dbReference type="SAM" id="MobiDB-lite"/>
    </source>
</evidence>
<dbReference type="InterPro" id="IPR029026">
    <property type="entry name" value="tRNA_m1G_MTases_N"/>
</dbReference>
<dbReference type="GO" id="GO:0003723">
    <property type="term" value="F:RNA binding"/>
    <property type="evidence" value="ECO:0007669"/>
    <property type="project" value="InterPro"/>
</dbReference>
<dbReference type="InterPro" id="IPR004384">
    <property type="entry name" value="RNA_MeTrfase_TrmJ/LasT"/>
</dbReference>
<evidence type="ECO:0000256" key="2">
    <source>
        <dbReference type="ARBA" id="ARBA00022603"/>
    </source>
</evidence>
<dbReference type="Gene3D" id="3.40.1280.10">
    <property type="match status" value="2"/>
</dbReference>
<evidence type="ECO:0000259" key="6">
    <source>
        <dbReference type="Pfam" id="PF00588"/>
    </source>
</evidence>
<name>C1N9R5_MICPC</name>
<feature type="compositionally biased region" description="Basic and acidic residues" evidence="5">
    <location>
        <begin position="98"/>
        <end position="108"/>
    </location>
</feature>
<dbReference type="Proteomes" id="UP000001876">
    <property type="component" value="Unassembled WGS sequence"/>
</dbReference>
<keyword evidence="4" id="KW-0949">S-adenosyl-L-methionine</keyword>
<dbReference type="GO" id="GO:0002128">
    <property type="term" value="P:tRNA nucleoside ribose methylation"/>
    <property type="evidence" value="ECO:0007669"/>
    <property type="project" value="TreeGrafter"/>
</dbReference>
<dbReference type="EMBL" id="GG663752">
    <property type="protein sequence ID" value="EEH50994.1"/>
    <property type="molecule type" value="Genomic_DNA"/>
</dbReference>
<dbReference type="AlphaFoldDB" id="C1N9R5"/>
<reference evidence="7 8" key="1">
    <citation type="journal article" date="2009" name="Science">
        <title>Green evolution and dynamic adaptations revealed by genomes of the marine picoeukaryotes Micromonas.</title>
        <authorList>
            <person name="Worden A.Z."/>
            <person name="Lee J.H."/>
            <person name="Mock T."/>
            <person name="Rouze P."/>
            <person name="Simmons M.P."/>
            <person name="Aerts A.L."/>
            <person name="Allen A.E."/>
            <person name="Cuvelier M.L."/>
            <person name="Derelle E."/>
            <person name="Everett M.V."/>
            <person name="Foulon E."/>
            <person name="Grimwood J."/>
            <person name="Gundlach H."/>
            <person name="Henrissat B."/>
            <person name="Napoli C."/>
            <person name="McDonald S.M."/>
            <person name="Parker M.S."/>
            <person name="Rombauts S."/>
            <person name="Salamov A."/>
            <person name="Von Dassow P."/>
            <person name="Badger J.H."/>
            <person name="Coutinho P.M."/>
            <person name="Demir E."/>
            <person name="Dubchak I."/>
            <person name="Gentemann C."/>
            <person name="Eikrem W."/>
            <person name="Gready J.E."/>
            <person name="John U."/>
            <person name="Lanier W."/>
            <person name="Lindquist E.A."/>
            <person name="Lucas S."/>
            <person name="Mayer K.F."/>
            <person name="Moreau H."/>
            <person name="Not F."/>
            <person name="Otillar R."/>
            <person name="Panaud O."/>
            <person name="Pangilinan J."/>
            <person name="Paulsen I."/>
            <person name="Piegu B."/>
            <person name="Poliakov A."/>
            <person name="Robbens S."/>
            <person name="Schmutz J."/>
            <person name="Toulza E."/>
            <person name="Wyss T."/>
            <person name="Zelensky A."/>
            <person name="Zhou K."/>
            <person name="Armbrust E.V."/>
            <person name="Bhattacharya D."/>
            <person name="Goodenough U.W."/>
            <person name="Van de Peer Y."/>
            <person name="Grigoriev I.V."/>
        </authorList>
    </citation>
    <scope>NUCLEOTIDE SEQUENCE [LARGE SCALE GENOMIC DNA]</scope>
    <source>
        <strain evidence="7 8">CCMP1545</strain>
    </source>
</reference>
<protein>
    <submittedName>
        <fullName evidence="7">Predicted protein</fullName>
    </submittedName>
</protein>